<evidence type="ECO:0000256" key="1">
    <source>
        <dbReference type="SAM" id="Coils"/>
    </source>
</evidence>
<keyword evidence="1" id="KW-0175">Coiled coil</keyword>
<name>A0A5D6W5V3_9FIRM</name>
<reference evidence="2 3" key="1">
    <citation type="submission" date="2019-08" db="EMBL/GenBank/DDBJ databases">
        <title>Selenomonas sp. mPRGC5 and Selenomonas sp. mPRGC8 isolated from ruminal fluid of dairy goat (Capra hircus).</title>
        <authorList>
            <person name="Poothong S."/>
            <person name="Nuengjamnong C."/>
            <person name="Tanasupawat S."/>
        </authorList>
    </citation>
    <scope>NUCLEOTIDE SEQUENCE [LARGE SCALE GENOMIC DNA]</scope>
    <source>
        <strain evidence="3">mPRGC5</strain>
    </source>
</reference>
<gene>
    <name evidence="2" type="ORF">FZ040_08360</name>
</gene>
<keyword evidence="3" id="KW-1185">Reference proteome</keyword>
<accession>A0A5D6W5V3</accession>
<dbReference type="Proteomes" id="UP000323646">
    <property type="component" value="Unassembled WGS sequence"/>
</dbReference>
<dbReference type="GO" id="GO:0016740">
    <property type="term" value="F:transferase activity"/>
    <property type="evidence" value="ECO:0007669"/>
    <property type="project" value="UniProtKB-KW"/>
</dbReference>
<evidence type="ECO:0000313" key="3">
    <source>
        <dbReference type="Proteomes" id="UP000323646"/>
    </source>
</evidence>
<dbReference type="OrthoDB" id="1669496at2"/>
<protein>
    <submittedName>
        <fullName evidence="2">Aminoglycoside phosphotransferase</fullName>
    </submittedName>
</protein>
<organism evidence="2 3">
    <name type="scientific">Selenomonas ruminis</name>
    <dbReference type="NCBI Taxonomy" id="2593411"/>
    <lineage>
        <taxon>Bacteria</taxon>
        <taxon>Bacillati</taxon>
        <taxon>Bacillota</taxon>
        <taxon>Negativicutes</taxon>
        <taxon>Selenomonadales</taxon>
        <taxon>Selenomonadaceae</taxon>
        <taxon>Selenomonas</taxon>
    </lineage>
</organism>
<proteinExistence type="predicted"/>
<comment type="caution">
    <text evidence="2">The sequence shown here is derived from an EMBL/GenBank/DDBJ whole genome shotgun (WGS) entry which is preliminary data.</text>
</comment>
<keyword evidence="2" id="KW-0808">Transferase</keyword>
<dbReference type="AlphaFoldDB" id="A0A5D6W5V3"/>
<feature type="coiled-coil region" evidence="1">
    <location>
        <begin position="2"/>
        <end position="52"/>
    </location>
</feature>
<sequence length="67" mass="8035">MKENNAEAMARLQQSIDNIEKRMRLDSNDLDYETHLRQKRQLQQILDRMKARNSENLSRFSAETIKI</sequence>
<dbReference type="EMBL" id="VTOY01000006">
    <property type="protein sequence ID" value="TYZ22225.1"/>
    <property type="molecule type" value="Genomic_DNA"/>
</dbReference>
<dbReference type="RefSeq" id="WP_149171573.1">
    <property type="nucleotide sequence ID" value="NZ_VTOY01000006.1"/>
</dbReference>
<evidence type="ECO:0000313" key="2">
    <source>
        <dbReference type="EMBL" id="TYZ22225.1"/>
    </source>
</evidence>